<evidence type="ECO:0000313" key="5">
    <source>
        <dbReference type="EMBL" id="KAE8129733.1"/>
    </source>
</evidence>
<dbReference type="GeneID" id="78126612"/>
<feature type="region of interest" description="Disordered" evidence="3">
    <location>
        <begin position="319"/>
        <end position="356"/>
    </location>
</feature>
<evidence type="ECO:0000256" key="3">
    <source>
        <dbReference type="SAM" id="MobiDB-lite"/>
    </source>
</evidence>
<dbReference type="NCBIfam" id="NF033745">
    <property type="entry name" value="class_C_sortase"/>
    <property type="match status" value="1"/>
</dbReference>
<evidence type="ECO:0000256" key="4">
    <source>
        <dbReference type="SAM" id="Phobius"/>
    </source>
</evidence>
<sequence length="356" mass="38017">MFTRHNDTEANPRHRSSAAAVTPAEAASTANAGGNKSARPKWRLRLYALIPALLVLAGLGVLMYPTAADWFSQYDQSRLIDDSTQQIKSGKLEPSIVQQLKDAHEYNDALSSGAVLEANHRIPTGSGTSQDPNESLDYNNILVTPSGVMARLRVPSIDVDLPIYHGTSDATLLKGVGHLEGTSLPVGGKGTHAVLTGHRGLATATMFTNLNKVKKGDTFTIEVLDQVLSYKVFDIRVVDPSDTAALKADPKKDLVTLVTCTPLGINSQRILVTGERIYPTPKADIAAARKPSTLPRFPWWIVVLAGGFIGATAFVWRSGYPPKAKKPRGSGGDNDAEDSKGVEGSDGLEENAAPEA</sequence>
<dbReference type="EMBL" id="QDAG01000002">
    <property type="protein sequence ID" value="KAE8129733.1"/>
    <property type="molecule type" value="Genomic_DNA"/>
</dbReference>
<dbReference type="Gene3D" id="2.40.260.10">
    <property type="entry name" value="Sortase"/>
    <property type="match status" value="1"/>
</dbReference>
<organism evidence="5 6">
    <name type="scientific">Bifidobacterium tibiigranuli</name>
    <dbReference type="NCBI Taxonomy" id="2172043"/>
    <lineage>
        <taxon>Bacteria</taxon>
        <taxon>Bacillati</taxon>
        <taxon>Actinomycetota</taxon>
        <taxon>Actinomycetes</taxon>
        <taxon>Bifidobacteriales</taxon>
        <taxon>Bifidobacteriaceae</taxon>
        <taxon>Bifidobacterium</taxon>
    </lineage>
</organism>
<evidence type="ECO:0000313" key="6">
    <source>
        <dbReference type="Proteomes" id="UP000325415"/>
    </source>
</evidence>
<feature type="region of interest" description="Disordered" evidence="3">
    <location>
        <begin position="1"/>
        <end position="37"/>
    </location>
</feature>
<dbReference type="InterPro" id="IPR005754">
    <property type="entry name" value="Sortase"/>
</dbReference>
<dbReference type="CDD" id="cd05827">
    <property type="entry name" value="Sortase_C"/>
    <property type="match status" value="1"/>
</dbReference>
<dbReference type="InterPro" id="IPR042002">
    <property type="entry name" value="Sortase_C"/>
</dbReference>
<feature type="transmembrane region" description="Helical" evidence="4">
    <location>
        <begin position="297"/>
        <end position="316"/>
    </location>
</feature>
<reference evidence="5 6" key="1">
    <citation type="submission" date="2018-04" db="EMBL/GenBank/DDBJ databases">
        <authorList>
            <person name="Eckel V.P."/>
            <person name="Vogel R.F."/>
        </authorList>
    </citation>
    <scope>NUCLEOTIDE SEQUENCE [LARGE SCALE GENOMIC DNA]</scope>
    <source>
        <strain evidence="6">TMW 2.1764</strain>
    </source>
</reference>
<feature type="compositionally biased region" description="Low complexity" evidence="3">
    <location>
        <begin position="17"/>
        <end position="32"/>
    </location>
</feature>
<comment type="caution">
    <text evidence="5">The sequence shown here is derived from an EMBL/GenBank/DDBJ whole genome shotgun (WGS) entry which is preliminary data.</text>
</comment>
<gene>
    <name evidence="5" type="ORF">DDE84_02755</name>
</gene>
<dbReference type="InterPro" id="IPR023365">
    <property type="entry name" value="Sortase_dom-sf"/>
</dbReference>
<dbReference type="NCBIfam" id="TIGR01076">
    <property type="entry name" value="sortase_fam"/>
    <property type="match status" value="1"/>
</dbReference>
<keyword evidence="4" id="KW-0812">Transmembrane</keyword>
<dbReference type="SUPFAM" id="SSF63817">
    <property type="entry name" value="Sortase"/>
    <property type="match status" value="1"/>
</dbReference>
<keyword evidence="1" id="KW-0378">Hydrolase</keyword>
<dbReference type="OrthoDB" id="5242161at2"/>
<dbReference type="Proteomes" id="UP000325415">
    <property type="component" value="Unassembled WGS sequence"/>
</dbReference>
<keyword evidence="4" id="KW-0472">Membrane</keyword>
<protein>
    <submittedName>
        <fullName evidence="5">Class C sortase</fullName>
    </submittedName>
</protein>
<dbReference type="AlphaFoldDB" id="A0A5N6RYC2"/>
<accession>A0A5N6RYC2</accession>
<evidence type="ECO:0000256" key="1">
    <source>
        <dbReference type="ARBA" id="ARBA00022801"/>
    </source>
</evidence>
<feature type="active site" description="Acyl-thioester intermediate" evidence="2">
    <location>
        <position position="260"/>
    </location>
</feature>
<dbReference type="RefSeq" id="WP_152580218.1">
    <property type="nucleotide sequence ID" value="NZ_QDAG01000002.1"/>
</dbReference>
<evidence type="ECO:0000256" key="2">
    <source>
        <dbReference type="PIRSR" id="PIRSR605754-1"/>
    </source>
</evidence>
<keyword evidence="6" id="KW-1185">Reference proteome</keyword>
<name>A0A5N6RYC2_9BIFI</name>
<feature type="active site" description="Proton donor/acceptor" evidence="2">
    <location>
        <position position="198"/>
    </location>
</feature>
<proteinExistence type="predicted"/>
<feature type="compositionally biased region" description="Basic and acidic residues" evidence="3">
    <location>
        <begin position="1"/>
        <end position="12"/>
    </location>
</feature>
<dbReference type="GO" id="GO:0016787">
    <property type="term" value="F:hydrolase activity"/>
    <property type="evidence" value="ECO:0007669"/>
    <property type="project" value="UniProtKB-KW"/>
</dbReference>
<feature type="transmembrane region" description="Helical" evidence="4">
    <location>
        <begin position="46"/>
        <end position="64"/>
    </location>
</feature>
<keyword evidence="4" id="KW-1133">Transmembrane helix</keyword>
<dbReference type="Pfam" id="PF04203">
    <property type="entry name" value="Sortase"/>
    <property type="match status" value="1"/>
</dbReference>